<evidence type="ECO:0000313" key="2">
    <source>
        <dbReference type="EMBL" id="RXI24668.1"/>
    </source>
</evidence>
<sequence length="68" mass="7627">MTGITYTQVAQYVVLIFAYTFPGIFLCLQVTDTFLPQVGIFETTSFSFSTAVQYVSYTHLTLPTTSRV</sequence>
<comment type="caution">
    <text evidence="2">The sequence shown here is derived from an EMBL/GenBank/DDBJ whole genome shotgun (WGS) entry which is preliminary data.</text>
</comment>
<gene>
    <name evidence="2" type="ORF">CP962_14610</name>
</gene>
<proteinExistence type="predicted"/>
<dbReference type="AlphaFoldDB" id="A0AA94F8P7"/>
<evidence type="ECO:0000313" key="3">
    <source>
        <dbReference type="Proteomes" id="UP000290588"/>
    </source>
</evidence>
<organism evidence="2 3">
    <name type="scientific">Arcobacter ellisii</name>
    <dbReference type="NCBI Taxonomy" id="913109"/>
    <lineage>
        <taxon>Bacteria</taxon>
        <taxon>Pseudomonadati</taxon>
        <taxon>Campylobacterota</taxon>
        <taxon>Epsilonproteobacteria</taxon>
        <taxon>Campylobacterales</taxon>
        <taxon>Arcobacteraceae</taxon>
        <taxon>Arcobacter</taxon>
    </lineage>
</organism>
<reference evidence="2 3" key="1">
    <citation type="submission" date="2017-09" db="EMBL/GenBank/DDBJ databases">
        <title>Genomics of the genus Arcobacter.</title>
        <authorList>
            <person name="Perez-Cataluna A."/>
            <person name="Figueras M.J."/>
            <person name="Salas-Masso N."/>
        </authorList>
    </citation>
    <scope>NUCLEOTIDE SEQUENCE [LARGE SCALE GENOMIC DNA]</scope>
    <source>
        <strain evidence="2 3">CECT 7837</strain>
    </source>
</reference>
<dbReference type="Proteomes" id="UP000290588">
    <property type="component" value="Unassembled WGS sequence"/>
</dbReference>
<keyword evidence="1" id="KW-1133">Transmembrane helix</keyword>
<dbReference type="EMBL" id="NXIG01000117">
    <property type="protein sequence ID" value="RXI24668.1"/>
    <property type="molecule type" value="Genomic_DNA"/>
</dbReference>
<name>A0AA94F8P7_9BACT</name>
<protein>
    <submittedName>
        <fullName evidence="2">Uncharacterized protein</fullName>
    </submittedName>
</protein>
<accession>A0AA94F8P7</accession>
<feature type="transmembrane region" description="Helical" evidence="1">
    <location>
        <begin position="12"/>
        <end position="31"/>
    </location>
</feature>
<evidence type="ECO:0000256" key="1">
    <source>
        <dbReference type="SAM" id="Phobius"/>
    </source>
</evidence>
<keyword evidence="1" id="KW-0812">Transmembrane</keyword>
<keyword evidence="1" id="KW-0472">Membrane</keyword>